<dbReference type="NCBIfam" id="NF010478">
    <property type="entry name" value="PRK13903.1"/>
    <property type="match status" value="1"/>
</dbReference>
<dbReference type="RefSeq" id="WP_147167841.1">
    <property type="nucleotide sequence ID" value="NZ_VOOR01000024.1"/>
</dbReference>
<dbReference type="GO" id="GO:0005829">
    <property type="term" value="C:cytosol"/>
    <property type="evidence" value="ECO:0007669"/>
    <property type="project" value="TreeGrafter"/>
</dbReference>
<dbReference type="GO" id="GO:0008360">
    <property type="term" value="P:regulation of cell shape"/>
    <property type="evidence" value="ECO:0007669"/>
    <property type="project" value="UniProtKB-KW"/>
</dbReference>
<feature type="active site" evidence="19">
    <location>
        <position position="331"/>
    </location>
</feature>
<evidence type="ECO:0000256" key="18">
    <source>
        <dbReference type="ARBA" id="ARBA00048914"/>
    </source>
</evidence>
<dbReference type="EMBL" id="VOOR01000024">
    <property type="protein sequence ID" value="TXB62739.1"/>
    <property type="molecule type" value="Genomic_DNA"/>
</dbReference>
<dbReference type="InterPro" id="IPR003170">
    <property type="entry name" value="MurB"/>
</dbReference>
<comment type="catalytic activity">
    <reaction evidence="18 19">
        <text>UDP-N-acetyl-alpha-D-muramate + NADP(+) = UDP-N-acetyl-3-O-(1-carboxyvinyl)-alpha-D-glucosamine + NADPH + H(+)</text>
        <dbReference type="Rhea" id="RHEA:12248"/>
        <dbReference type="ChEBI" id="CHEBI:15378"/>
        <dbReference type="ChEBI" id="CHEBI:57783"/>
        <dbReference type="ChEBI" id="CHEBI:58349"/>
        <dbReference type="ChEBI" id="CHEBI:68483"/>
        <dbReference type="ChEBI" id="CHEBI:70757"/>
        <dbReference type="EC" id="1.3.1.98"/>
    </reaction>
</comment>
<dbReference type="EC" id="1.3.1.98" evidence="5 19"/>
<keyword evidence="11 19" id="KW-0521">NADP</keyword>
<evidence type="ECO:0000259" key="20">
    <source>
        <dbReference type="PROSITE" id="PS51387"/>
    </source>
</evidence>
<dbReference type="HAMAP" id="MF_00037">
    <property type="entry name" value="MurB"/>
    <property type="match status" value="1"/>
</dbReference>
<feature type="active site" description="Proton donor" evidence="19">
    <location>
        <position position="235"/>
    </location>
</feature>
<dbReference type="PANTHER" id="PTHR21071">
    <property type="entry name" value="UDP-N-ACETYLENOLPYRUVOYLGLUCOSAMINE REDUCTASE"/>
    <property type="match status" value="1"/>
</dbReference>
<dbReference type="Gene3D" id="3.30.465.10">
    <property type="match status" value="1"/>
</dbReference>
<comment type="function">
    <text evidence="2 19">Cell wall formation.</text>
</comment>
<dbReference type="InterPro" id="IPR016167">
    <property type="entry name" value="FAD-bd_PCMH_sub1"/>
</dbReference>
<comment type="caution">
    <text evidence="21">The sequence shown here is derived from an EMBL/GenBank/DDBJ whole genome shotgun (WGS) entry which is preliminary data.</text>
</comment>
<comment type="pathway">
    <text evidence="4 19">Cell wall biogenesis; peptidoglycan biosynthesis.</text>
</comment>
<dbReference type="GO" id="GO:0071949">
    <property type="term" value="F:FAD binding"/>
    <property type="evidence" value="ECO:0007669"/>
    <property type="project" value="InterPro"/>
</dbReference>
<evidence type="ECO:0000256" key="19">
    <source>
        <dbReference type="HAMAP-Rule" id="MF_00037"/>
    </source>
</evidence>
<dbReference type="Gene3D" id="3.30.43.10">
    <property type="entry name" value="Uridine Diphospho-n-acetylenolpyruvylglucosamine Reductase, domain 2"/>
    <property type="match status" value="1"/>
</dbReference>
<sequence length="335" mass="35913">MIFQKDTPLTPYNTFGLPAIARRLAICRNEDALAQWLKANPGANPLLLGGGSNILLTRDVEQPVILNRIMGKKIVHATQKEALVQAGAGENWHELVNWAVAQGLGGLENLALIPGTAGAAPIQNIGAYGVELSDVLVEVQALEMATGKRAVLSAADCKLGYRSSIFKSSHKGQFAITGITLRLSRPPHQLSTTYGAIQEELSSTTAPTPDDVRRAVIRIRQSKLPDPASLGNSGSFFKNPELPQDVFQSLKSKCPDVPGYPLPNGHTKVPAGWLIDRAGWKGKRSGAVGTFPKQALVIVHYGGGTGAEVWAFAQRIAEDVARKFGIHLEPEVNII</sequence>
<evidence type="ECO:0000256" key="7">
    <source>
        <dbReference type="ARBA" id="ARBA00022490"/>
    </source>
</evidence>
<evidence type="ECO:0000256" key="2">
    <source>
        <dbReference type="ARBA" id="ARBA00003921"/>
    </source>
</evidence>
<dbReference type="GO" id="GO:0051301">
    <property type="term" value="P:cell division"/>
    <property type="evidence" value="ECO:0007669"/>
    <property type="project" value="UniProtKB-KW"/>
</dbReference>
<comment type="cofactor">
    <cofactor evidence="1 19">
        <name>FAD</name>
        <dbReference type="ChEBI" id="CHEBI:57692"/>
    </cofactor>
</comment>
<reference evidence="21 22" key="1">
    <citation type="submission" date="2019-08" db="EMBL/GenBank/DDBJ databases">
        <title>Genome of Phaeodactylibacter luteus.</title>
        <authorList>
            <person name="Bowman J.P."/>
        </authorList>
    </citation>
    <scope>NUCLEOTIDE SEQUENCE [LARGE SCALE GENOMIC DNA]</scope>
    <source>
        <strain evidence="21 22">KCTC 42180</strain>
    </source>
</reference>
<evidence type="ECO:0000256" key="3">
    <source>
        <dbReference type="ARBA" id="ARBA00004496"/>
    </source>
</evidence>
<dbReference type="PANTHER" id="PTHR21071:SF4">
    <property type="entry name" value="UDP-N-ACETYLENOLPYRUVOYLGLUCOSAMINE REDUCTASE"/>
    <property type="match status" value="1"/>
</dbReference>
<dbReference type="Pfam" id="PF02873">
    <property type="entry name" value="MurB_C"/>
    <property type="match status" value="1"/>
</dbReference>
<evidence type="ECO:0000256" key="11">
    <source>
        <dbReference type="ARBA" id="ARBA00022857"/>
    </source>
</evidence>
<dbReference type="NCBIfam" id="TIGR00179">
    <property type="entry name" value="murB"/>
    <property type="match status" value="1"/>
</dbReference>
<organism evidence="21 22">
    <name type="scientific">Phaeodactylibacter luteus</name>
    <dbReference type="NCBI Taxonomy" id="1564516"/>
    <lineage>
        <taxon>Bacteria</taxon>
        <taxon>Pseudomonadati</taxon>
        <taxon>Bacteroidota</taxon>
        <taxon>Saprospiria</taxon>
        <taxon>Saprospirales</taxon>
        <taxon>Haliscomenobacteraceae</taxon>
        <taxon>Phaeodactylibacter</taxon>
    </lineage>
</organism>
<evidence type="ECO:0000313" key="22">
    <source>
        <dbReference type="Proteomes" id="UP000321580"/>
    </source>
</evidence>
<comment type="similarity">
    <text evidence="19">Belongs to the MurB family.</text>
</comment>
<evidence type="ECO:0000256" key="16">
    <source>
        <dbReference type="ARBA" id="ARBA00023316"/>
    </source>
</evidence>
<dbReference type="UniPathway" id="UPA00219"/>
<evidence type="ECO:0000256" key="10">
    <source>
        <dbReference type="ARBA" id="ARBA00022827"/>
    </source>
</evidence>
<gene>
    <name evidence="19 21" type="primary">murB</name>
    <name evidence="21" type="ORF">FRY97_12310</name>
</gene>
<evidence type="ECO:0000256" key="1">
    <source>
        <dbReference type="ARBA" id="ARBA00001974"/>
    </source>
</evidence>
<evidence type="ECO:0000256" key="4">
    <source>
        <dbReference type="ARBA" id="ARBA00004752"/>
    </source>
</evidence>
<keyword evidence="9 19" id="KW-0285">Flavoprotein</keyword>
<accession>A0A5C6RLE4</accession>
<dbReference type="Gene3D" id="3.90.78.10">
    <property type="entry name" value="UDP-N-acetylenolpyruvoylglucosamine reductase, C-terminal domain"/>
    <property type="match status" value="1"/>
</dbReference>
<evidence type="ECO:0000256" key="14">
    <source>
        <dbReference type="ARBA" id="ARBA00023002"/>
    </source>
</evidence>
<dbReference type="GO" id="GO:0071555">
    <property type="term" value="P:cell wall organization"/>
    <property type="evidence" value="ECO:0007669"/>
    <property type="project" value="UniProtKB-KW"/>
</dbReference>
<evidence type="ECO:0000256" key="15">
    <source>
        <dbReference type="ARBA" id="ARBA00023306"/>
    </source>
</evidence>
<evidence type="ECO:0000256" key="17">
    <source>
        <dbReference type="ARBA" id="ARBA00031026"/>
    </source>
</evidence>
<dbReference type="Proteomes" id="UP000321580">
    <property type="component" value="Unassembled WGS sequence"/>
</dbReference>
<evidence type="ECO:0000256" key="5">
    <source>
        <dbReference type="ARBA" id="ARBA00012518"/>
    </source>
</evidence>
<dbReference type="NCBIfam" id="NF000755">
    <property type="entry name" value="PRK00046.1"/>
    <property type="match status" value="1"/>
</dbReference>
<dbReference type="PROSITE" id="PS51387">
    <property type="entry name" value="FAD_PCMH"/>
    <property type="match status" value="1"/>
</dbReference>
<dbReference type="Pfam" id="PF01565">
    <property type="entry name" value="FAD_binding_4"/>
    <property type="match status" value="1"/>
</dbReference>
<keyword evidence="13 19" id="KW-0573">Peptidoglycan synthesis</keyword>
<keyword evidence="8 19" id="KW-0132">Cell division</keyword>
<evidence type="ECO:0000256" key="9">
    <source>
        <dbReference type="ARBA" id="ARBA00022630"/>
    </source>
</evidence>
<dbReference type="GO" id="GO:0008762">
    <property type="term" value="F:UDP-N-acetylmuramate dehydrogenase activity"/>
    <property type="evidence" value="ECO:0007669"/>
    <property type="project" value="UniProtKB-UniRule"/>
</dbReference>
<evidence type="ECO:0000256" key="8">
    <source>
        <dbReference type="ARBA" id="ARBA00022618"/>
    </source>
</evidence>
<dbReference type="SUPFAM" id="SSF56176">
    <property type="entry name" value="FAD-binding/transporter-associated domain-like"/>
    <property type="match status" value="1"/>
</dbReference>
<feature type="domain" description="FAD-binding PCMH-type" evidence="20">
    <location>
        <begin position="17"/>
        <end position="186"/>
    </location>
</feature>
<keyword evidence="16 19" id="KW-0961">Cell wall biogenesis/degradation</keyword>
<feature type="active site" evidence="19">
    <location>
        <position position="162"/>
    </location>
</feature>
<keyword evidence="10 19" id="KW-0274">FAD</keyword>
<evidence type="ECO:0000256" key="13">
    <source>
        <dbReference type="ARBA" id="ARBA00022984"/>
    </source>
</evidence>
<proteinExistence type="inferred from homology"/>
<dbReference type="InterPro" id="IPR016169">
    <property type="entry name" value="FAD-bd_PCMH_sub2"/>
</dbReference>
<keyword evidence="22" id="KW-1185">Reference proteome</keyword>
<dbReference type="InterPro" id="IPR036635">
    <property type="entry name" value="MurB_C_sf"/>
</dbReference>
<keyword evidence="15 19" id="KW-0131">Cell cycle</keyword>
<dbReference type="InterPro" id="IPR036318">
    <property type="entry name" value="FAD-bd_PCMH-like_sf"/>
</dbReference>
<comment type="subcellular location">
    <subcellularLocation>
        <location evidence="3 19">Cytoplasm</location>
    </subcellularLocation>
</comment>
<dbReference type="SUPFAM" id="SSF56194">
    <property type="entry name" value="Uridine diphospho-N-Acetylenolpyruvylglucosamine reductase, MurB, C-terminal domain"/>
    <property type="match status" value="1"/>
</dbReference>
<evidence type="ECO:0000256" key="6">
    <source>
        <dbReference type="ARBA" id="ARBA00015188"/>
    </source>
</evidence>
<protein>
    <recommendedName>
        <fullName evidence="6 19">UDP-N-acetylenolpyruvoylglucosamine reductase</fullName>
        <ecNumber evidence="5 19">1.3.1.98</ecNumber>
    </recommendedName>
    <alternativeName>
        <fullName evidence="17 19">UDP-N-acetylmuramate dehydrogenase</fullName>
    </alternativeName>
</protein>
<evidence type="ECO:0000256" key="12">
    <source>
        <dbReference type="ARBA" id="ARBA00022960"/>
    </source>
</evidence>
<dbReference type="GO" id="GO:0009252">
    <property type="term" value="P:peptidoglycan biosynthetic process"/>
    <property type="evidence" value="ECO:0007669"/>
    <property type="project" value="UniProtKB-UniRule"/>
</dbReference>
<keyword evidence="14 19" id="KW-0560">Oxidoreductase</keyword>
<dbReference type="OrthoDB" id="9804753at2"/>
<dbReference type="AlphaFoldDB" id="A0A5C6RLE4"/>
<name>A0A5C6RLE4_9BACT</name>
<dbReference type="InterPro" id="IPR011601">
    <property type="entry name" value="MurB_C"/>
</dbReference>
<keyword evidence="7 19" id="KW-0963">Cytoplasm</keyword>
<dbReference type="InterPro" id="IPR016166">
    <property type="entry name" value="FAD-bd_PCMH"/>
</dbReference>
<dbReference type="InterPro" id="IPR006094">
    <property type="entry name" value="Oxid_FAD_bind_N"/>
</dbReference>
<evidence type="ECO:0000313" key="21">
    <source>
        <dbReference type="EMBL" id="TXB62739.1"/>
    </source>
</evidence>
<keyword evidence="12 19" id="KW-0133">Cell shape</keyword>